<dbReference type="EMBL" id="KQ982944">
    <property type="protein sequence ID" value="KYQ49064.1"/>
    <property type="molecule type" value="Genomic_DNA"/>
</dbReference>
<protein>
    <submittedName>
        <fullName evidence="2">Uncharacterized protein</fullName>
    </submittedName>
</protein>
<reference evidence="2 3" key="1">
    <citation type="submission" date="2015-09" db="EMBL/GenBank/DDBJ databases">
        <title>Trachymyrmex zeteki WGS genome.</title>
        <authorList>
            <person name="Nygaard S."/>
            <person name="Hu H."/>
            <person name="Boomsma J."/>
            <person name="Zhang G."/>
        </authorList>
    </citation>
    <scope>NUCLEOTIDE SEQUENCE [LARGE SCALE GENOMIC DNA]</scope>
    <source>
        <strain evidence="2">Tzet28-1</strain>
        <tissue evidence="2">Whole body</tissue>
    </source>
</reference>
<keyword evidence="3" id="KW-1185">Reference proteome</keyword>
<accession>A0A151WMH1</accession>
<organism evidence="2 3">
    <name type="scientific">Mycetomoellerius zeteki</name>
    <dbReference type="NCBI Taxonomy" id="64791"/>
    <lineage>
        <taxon>Eukaryota</taxon>
        <taxon>Metazoa</taxon>
        <taxon>Ecdysozoa</taxon>
        <taxon>Arthropoda</taxon>
        <taxon>Hexapoda</taxon>
        <taxon>Insecta</taxon>
        <taxon>Pterygota</taxon>
        <taxon>Neoptera</taxon>
        <taxon>Endopterygota</taxon>
        <taxon>Hymenoptera</taxon>
        <taxon>Apocrita</taxon>
        <taxon>Aculeata</taxon>
        <taxon>Formicoidea</taxon>
        <taxon>Formicidae</taxon>
        <taxon>Myrmicinae</taxon>
        <taxon>Mycetomoellerius</taxon>
    </lineage>
</organism>
<feature type="compositionally biased region" description="Basic and acidic residues" evidence="1">
    <location>
        <begin position="1"/>
        <end position="17"/>
    </location>
</feature>
<name>A0A151WMH1_9HYME</name>
<feature type="region of interest" description="Disordered" evidence="1">
    <location>
        <begin position="1"/>
        <end position="81"/>
    </location>
</feature>
<feature type="compositionally biased region" description="Pro residues" evidence="1">
    <location>
        <begin position="27"/>
        <end position="43"/>
    </location>
</feature>
<evidence type="ECO:0000256" key="1">
    <source>
        <dbReference type="SAM" id="MobiDB-lite"/>
    </source>
</evidence>
<dbReference type="Proteomes" id="UP000075809">
    <property type="component" value="Unassembled WGS sequence"/>
</dbReference>
<proteinExistence type="predicted"/>
<evidence type="ECO:0000313" key="3">
    <source>
        <dbReference type="Proteomes" id="UP000075809"/>
    </source>
</evidence>
<sequence>MCTALRTERELHPRPQRDCAAVNSFLPSPPPPPPPPPLPPPPTVTLKINKGFTLPRHPPPPPAPPPRFPPPRFSPPPRGSSPLFRSLSLSCFLPLCPRNVDSGGRPVVQVMAAGQHVILPSDDAMLKNSLLPKFIRDCSRRGDDIVLRENISPLSRKYKESKNNINASRNKGI</sequence>
<dbReference type="AlphaFoldDB" id="A0A151WMH1"/>
<feature type="compositionally biased region" description="Pro residues" evidence="1">
    <location>
        <begin position="56"/>
        <end position="79"/>
    </location>
</feature>
<gene>
    <name evidence="2" type="ORF">ALC60_12121</name>
</gene>
<evidence type="ECO:0000313" key="2">
    <source>
        <dbReference type="EMBL" id="KYQ49064.1"/>
    </source>
</evidence>